<dbReference type="RefSeq" id="WP_182108527.1">
    <property type="nucleotide sequence ID" value="NZ_JACFYF010000004.1"/>
</dbReference>
<comment type="subcellular location">
    <subcellularLocation>
        <location evidence="1">Membrane</location>
        <topology evidence="1">Multi-pass membrane protein</topology>
    </subcellularLocation>
</comment>
<dbReference type="EMBL" id="JACFYF010000004">
    <property type="protein sequence ID" value="MBA5762491.1"/>
    <property type="molecule type" value="Genomic_DNA"/>
</dbReference>
<feature type="transmembrane region" description="Helical" evidence="6">
    <location>
        <begin position="129"/>
        <end position="151"/>
    </location>
</feature>
<dbReference type="Proteomes" id="UP000571701">
    <property type="component" value="Unassembled WGS sequence"/>
</dbReference>
<dbReference type="InterPro" id="IPR005226">
    <property type="entry name" value="UPF0014_fam"/>
</dbReference>
<dbReference type="Pfam" id="PF03649">
    <property type="entry name" value="UPF0014"/>
    <property type="match status" value="1"/>
</dbReference>
<name>A0A7W2FQP2_9VIBR</name>
<dbReference type="AlphaFoldDB" id="A0A7W2FQP2"/>
<feature type="transmembrane region" description="Helical" evidence="6">
    <location>
        <begin position="64"/>
        <end position="83"/>
    </location>
</feature>
<keyword evidence="8" id="KW-1185">Reference proteome</keyword>
<feature type="transmembrane region" description="Helical" evidence="6">
    <location>
        <begin position="6"/>
        <end position="25"/>
    </location>
</feature>
<evidence type="ECO:0000256" key="3">
    <source>
        <dbReference type="ARBA" id="ARBA00022692"/>
    </source>
</evidence>
<comment type="caution">
    <text evidence="7">The sequence shown here is derived from an EMBL/GenBank/DDBJ whole genome shotgun (WGS) entry which is preliminary data.</text>
</comment>
<sequence>MASVADIHWGVLALFFSTLIVPLALSRYYQLKIEKELVISVLRMTVQLVLVGVYLEYLFKINNLAINICWLFAMIIIGSSSIVSKAKLPRTKVLLPVMTGLILGLLPLLILICIAVIQPEPFYNAQYLIPLAGMLLGNSLSGNIVALQNLFTSLEQRKTEYEAAISLGASPKYASLPFVREALQKSLAPSLASMSTTGLVTLPGMMTGQILGGASPMIAIKYQLMIMVAIFVMLSVSIAVTLSLSVKSCINANGRILVNLSDK</sequence>
<organism evidence="7 8">
    <name type="scientific">Vibrio marinisediminis</name>
    <dbReference type="NCBI Taxonomy" id="2758441"/>
    <lineage>
        <taxon>Bacteria</taxon>
        <taxon>Pseudomonadati</taxon>
        <taxon>Pseudomonadota</taxon>
        <taxon>Gammaproteobacteria</taxon>
        <taxon>Vibrionales</taxon>
        <taxon>Vibrionaceae</taxon>
        <taxon>Vibrio</taxon>
    </lineage>
</organism>
<gene>
    <name evidence="7" type="ORF">H2O73_09060</name>
</gene>
<evidence type="ECO:0000256" key="5">
    <source>
        <dbReference type="ARBA" id="ARBA00023136"/>
    </source>
</evidence>
<keyword evidence="4 6" id="KW-1133">Transmembrane helix</keyword>
<dbReference type="PANTHER" id="PTHR30028">
    <property type="entry name" value="UPF0014 INNER MEMBRANE PROTEIN YBBM-RELATED"/>
    <property type="match status" value="1"/>
</dbReference>
<accession>A0A7W2FQP2</accession>
<evidence type="ECO:0000313" key="7">
    <source>
        <dbReference type="EMBL" id="MBA5762491.1"/>
    </source>
</evidence>
<evidence type="ECO:0000256" key="2">
    <source>
        <dbReference type="ARBA" id="ARBA00005268"/>
    </source>
</evidence>
<protein>
    <submittedName>
        <fullName evidence="7">ABC transporter permease</fullName>
    </submittedName>
</protein>
<evidence type="ECO:0000256" key="6">
    <source>
        <dbReference type="SAM" id="Phobius"/>
    </source>
</evidence>
<dbReference type="PANTHER" id="PTHR30028:SF0">
    <property type="entry name" value="PROTEIN ALUMINUM SENSITIVE 3"/>
    <property type="match status" value="1"/>
</dbReference>
<reference evidence="7 8" key="1">
    <citation type="submission" date="2020-07" db="EMBL/GenBank/DDBJ databases">
        <title>Vibrio marinisediminis sp. nov., isolated from marine sediment.</title>
        <authorList>
            <person name="Ji X."/>
        </authorList>
    </citation>
    <scope>NUCLEOTIDE SEQUENCE [LARGE SCALE GENOMIC DNA]</scope>
    <source>
        <strain evidence="7 8">404</strain>
    </source>
</reference>
<evidence type="ECO:0000256" key="4">
    <source>
        <dbReference type="ARBA" id="ARBA00022989"/>
    </source>
</evidence>
<feature type="transmembrane region" description="Helical" evidence="6">
    <location>
        <begin position="95"/>
        <end position="117"/>
    </location>
</feature>
<proteinExistence type="inferred from homology"/>
<feature type="transmembrane region" description="Helical" evidence="6">
    <location>
        <begin position="37"/>
        <end position="58"/>
    </location>
</feature>
<feature type="transmembrane region" description="Helical" evidence="6">
    <location>
        <begin position="224"/>
        <end position="246"/>
    </location>
</feature>
<evidence type="ECO:0000313" key="8">
    <source>
        <dbReference type="Proteomes" id="UP000571701"/>
    </source>
</evidence>
<keyword evidence="5 6" id="KW-0472">Membrane</keyword>
<comment type="similarity">
    <text evidence="2">Belongs to the UPF0014 family.</text>
</comment>
<dbReference type="GO" id="GO:0005886">
    <property type="term" value="C:plasma membrane"/>
    <property type="evidence" value="ECO:0007669"/>
    <property type="project" value="TreeGrafter"/>
</dbReference>
<evidence type="ECO:0000256" key="1">
    <source>
        <dbReference type="ARBA" id="ARBA00004141"/>
    </source>
</evidence>
<keyword evidence="3 6" id="KW-0812">Transmembrane</keyword>